<reference evidence="5 6" key="1">
    <citation type="submission" date="2018-09" db="EMBL/GenBank/DDBJ databases">
        <title>Genome sequencing of strain 6GH32-13.</title>
        <authorList>
            <person name="Weon H.-Y."/>
            <person name="Heo J."/>
            <person name="Kwon S.-W."/>
        </authorList>
    </citation>
    <scope>NUCLEOTIDE SEQUENCE [LARGE SCALE GENOMIC DNA]</scope>
    <source>
        <strain evidence="5 6">5GH32-13</strain>
    </source>
</reference>
<sequence length="1123" mass="119979">MFPQLSLTRTTHPQLPIQSCGIDPVPVSTPSPLIKNYYMKKSYLIMLAFLCLATQPLRAQVSITSTTYTQNFDGLAASGTNNGWTDNTTITGWYSSRTTYNASAGTSNTGSLYSFGTGTDPERALGSAASGGTGTVYYGVRLKNFSLQSISSIRVKYRGEQWRNGGNAAAQPLSFAWLSGATVTSLTAPGYTGVPALTFTSPVTGATAAAVDGNANFTNLDFTLTGLSVGSGQEIMLRWEDINDAGNDHGLAIDSLDLTFTFSVDTDPPTITRLTPLNRSVGVPQSGLFTIAFTENVAVGMGNIYVQLASDNSIVQTIPAASASVTGNEASFPVSGLLPLTDYYIKMDSGVFNDFAANAFRGITDSTYWRFQTQGPGGSFSYSFNTCANPALDGGFTQYSYETGNAADSIWACSDFGRGSGKALQMNAGLTALPNQDWLISPALDLTAYNIPLLRFYSRTRFEGPGLQLKVSTNYSGSGDPALATWTSLAGKFPNENSDVWTLSDSINLSAYKQAGVYLAWVYTSTSLEGPRWSIDDVQIFNAATAAVPYAKVFNYYKNLGVASTGSPSPWRTIDYEAADITNNLTITAPAGFEVSADGTTGSGSIVLTPAQANGAHTFYTRLAPLANNADYAGVITLDATGLSRSFPVFGSSQTGTSTLDIICWNVEWFGGSQGPTDNDLQQTNVQQVLQNLGADVYALEEVVDTLRLKAVVDNLPGYAYKISYYTSSAPDPGSGNYATGQKLALVYKTAVLSNVSARGLMQSSPSASSNWASGRFPFLVNADATINGVTRNINFIVLHGKSGDALSDYNARKAGIDELKDTLDAQFSTANVIILGDYNDDLDISISAPAGGGPVSSYTTLISDSTDADSYKALSLPLSKAGLRSTKANSDVIDHMVVSNELQAVFVAGSIQLRKDMEDVITDYAITTSDHYPVIARFDLSALLPVRLSAFTAVRKNDQAELNWKTTQENNSKEFIVERSADGVHFTAIGKVKAGGNTTTTIRYTFTDVQPLQGNNYYRLNQVDLDGRAELSAIVKLVMGKNFSLSFGPNPVTNTLTINIQNNPAPLSIQLTDLNGRLLRQRNLSAATGQTVDFKVNSLSKGMYLLKISGADGTRTEKIMIK</sequence>
<dbReference type="NCBIfam" id="NF038128">
    <property type="entry name" value="choice_anch_J"/>
    <property type="match status" value="1"/>
</dbReference>
<dbReference type="InterPro" id="IPR036691">
    <property type="entry name" value="Endo/exonu/phosph_ase_sf"/>
</dbReference>
<protein>
    <submittedName>
        <fullName evidence="5">T9SS C-terminal target domain-containing protein</fullName>
    </submittedName>
</protein>
<keyword evidence="6" id="KW-1185">Reference proteome</keyword>
<gene>
    <name evidence="5" type="ORF">D3H65_18425</name>
</gene>
<name>A0A3B7MS32_9BACT</name>
<dbReference type="EMBL" id="CP032157">
    <property type="protein sequence ID" value="AXY75840.1"/>
    <property type="molecule type" value="Genomic_DNA"/>
</dbReference>
<evidence type="ECO:0000259" key="3">
    <source>
        <dbReference type="Pfam" id="PF13205"/>
    </source>
</evidence>
<dbReference type="InterPro" id="IPR026444">
    <property type="entry name" value="Secre_tail"/>
</dbReference>
<feature type="domain" description="SbsA Ig-like" evidence="3">
    <location>
        <begin position="265"/>
        <end position="373"/>
    </location>
</feature>
<dbReference type="OrthoDB" id="5500612at2"/>
<dbReference type="GO" id="GO:0003824">
    <property type="term" value="F:catalytic activity"/>
    <property type="evidence" value="ECO:0007669"/>
    <property type="project" value="InterPro"/>
</dbReference>
<evidence type="ECO:0000259" key="2">
    <source>
        <dbReference type="Pfam" id="PF03372"/>
    </source>
</evidence>
<dbReference type="InterPro" id="IPR013783">
    <property type="entry name" value="Ig-like_fold"/>
</dbReference>
<dbReference type="Gene3D" id="2.60.40.10">
    <property type="entry name" value="Immunoglobulins"/>
    <property type="match status" value="1"/>
</dbReference>
<dbReference type="KEGG" id="pseg:D3H65_18425"/>
<dbReference type="Pfam" id="PF03372">
    <property type="entry name" value="Exo_endo_phos"/>
    <property type="match status" value="1"/>
</dbReference>
<evidence type="ECO:0000256" key="1">
    <source>
        <dbReference type="ARBA" id="ARBA00022729"/>
    </source>
</evidence>
<dbReference type="Gene3D" id="3.60.10.10">
    <property type="entry name" value="Endonuclease/exonuclease/phosphatase"/>
    <property type="match status" value="1"/>
</dbReference>
<dbReference type="AlphaFoldDB" id="A0A3B7MS32"/>
<dbReference type="Pfam" id="PF18962">
    <property type="entry name" value="Por_Secre_tail"/>
    <property type="match status" value="1"/>
</dbReference>
<evidence type="ECO:0000313" key="5">
    <source>
        <dbReference type="EMBL" id="AXY75840.1"/>
    </source>
</evidence>
<organism evidence="5 6">
    <name type="scientific">Paraflavitalea soli</name>
    <dbReference type="NCBI Taxonomy" id="2315862"/>
    <lineage>
        <taxon>Bacteria</taxon>
        <taxon>Pseudomonadati</taxon>
        <taxon>Bacteroidota</taxon>
        <taxon>Chitinophagia</taxon>
        <taxon>Chitinophagales</taxon>
        <taxon>Chitinophagaceae</taxon>
        <taxon>Paraflavitalea</taxon>
    </lineage>
</organism>
<keyword evidence="1" id="KW-0732">Signal</keyword>
<dbReference type="InterPro" id="IPR032812">
    <property type="entry name" value="SbsA_Ig"/>
</dbReference>
<dbReference type="SUPFAM" id="SSF56219">
    <property type="entry name" value="DNase I-like"/>
    <property type="match status" value="1"/>
</dbReference>
<dbReference type="Pfam" id="PF13205">
    <property type="entry name" value="Big_5"/>
    <property type="match status" value="1"/>
</dbReference>
<evidence type="ECO:0000313" key="6">
    <source>
        <dbReference type="Proteomes" id="UP000263900"/>
    </source>
</evidence>
<feature type="domain" description="Secretion system C-terminal sorting" evidence="4">
    <location>
        <begin position="1050"/>
        <end position="1122"/>
    </location>
</feature>
<dbReference type="InterPro" id="IPR005135">
    <property type="entry name" value="Endo/exonuclease/phosphatase"/>
</dbReference>
<evidence type="ECO:0000259" key="4">
    <source>
        <dbReference type="Pfam" id="PF18962"/>
    </source>
</evidence>
<proteinExistence type="predicted"/>
<dbReference type="Proteomes" id="UP000263900">
    <property type="component" value="Chromosome"/>
</dbReference>
<dbReference type="NCBIfam" id="TIGR04183">
    <property type="entry name" value="Por_Secre_tail"/>
    <property type="match status" value="1"/>
</dbReference>
<feature type="domain" description="Endonuclease/exonuclease/phosphatase" evidence="2">
    <location>
        <begin position="665"/>
        <end position="932"/>
    </location>
</feature>
<accession>A0A3B7MS32</accession>